<accession>A0A2I2KSX3</accession>
<name>A0A2I2KSX3_9ACTN</name>
<evidence type="ECO:0000313" key="1">
    <source>
        <dbReference type="EMBL" id="SNQ48736.1"/>
    </source>
</evidence>
<dbReference type="InterPro" id="IPR007061">
    <property type="entry name" value="MST-like"/>
</dbReference>
<proteinExistence type="predicted"/>
<reference evidence="1 2" key="1">
    <citation type="submission" date="2017-06" db="EMBL/GenBank/DDBJ databases">
        <authorList>
            <person name="Kim H.J."/>
            <person name="Triplett B.A."/>
        </authorList>
    </citation>
    <scope>NUCLEOTIDE SEQUENCE [LARGE SCALE GENOMIC DNA]</scope>
    <source>
        <strain evidence="1">FRACA_ARgP5</strain>
    </source>
</reference>
<evidence type="ECO:0000313" key="2">
    <source>
        <dbReference type="Proteomes" id="UP000234331"/>
    </source>
</evidence>
<gene>
    <name evidence="1" type="ORF">FRACA_2720008</name>
</gene>
<dbReference type="EMBL" id="FZMO01000193">
    <property type="protein sequence ID" value="SNQ48736.1"/>
    <property type="molecule type" value="Genomic_DNA"/>
</dbReference>
<dbReference type="InterPro" id="IPR034660">
    <property type="entry name" value="DinB/YfiT-like"/>
</dbReference>
<sequence length="196" mass="20922">MIAGGCVRVVTITAMQPPEPHAPPRPPALRVMAAATAGEREILEAFLDFHRDVVVHKARGVGDADARRRLLPSRTTLAGLLRHLTVVEQTWFHPLAAAPAPQTAPAGNAAAAEEDTSWDIAEATTLDSLLADYDDACAHSREASAAFALDDVLSHPEIGQVSLRWIYVHVIEETARHAGHADVIRELTDGAVGVLA</sequence>
<dbReference type="Gene3D" id="1.20.120.450">
    <property type="entry name" value="dinb family like domain"/>
    <property type="match status" value="1"/>
</dbReference>
<organism evidence="1 2">
    <name type="scientific">Frankia canadensis</name>
    <dbReference type="NCBI Taxonomy" id="1836972"/>
    <lineage>
        <taxon>Bacteria</taxon>
        <taxon>Bacillati</taxon>
        <taxon>Actinomycetota</taxon>
        <taxon>Actinomycetes</taxon>
        <taxon>Frankiales</taxon>
        <taxon>Frankiaceae</taxon>
        <taxon>Frankia</taxon>
    </lineage>
</organism>
<dbReference type="SUPFAM" id="SSF109854">
    <property type="entry name" value="DinB/YfiT-like putative metalloenzymes"/>
    <property type="match status" value="1"/>
</dbReference>
<dbReference type="Pfam" id="PF04978">
    <property type="entry name" value="MST"/>
    <property type="match status" value="1"/>
</dbReference>
<dbReference type="AlphaFoldDB" id="A0A2I2KSX3"/>
<evidence type="ECO:0008006" key="3">
    <source>
        <dbReference type="Google" id="ProtNLM"/>
    </source>
</evidence>
<protein>
    <recommendedName>
        <fullName evidence="3">Mini-circle protein</fullName>
    </recommendedName>
</protein>
<dbReference type="Proteomes" id="UP000234331">
    <property type="component" value="Unassembled WGS sequence"/>
</dbReference>
<keyword evidence="2" id="KW-1185">Reference proteome</keyword>